<dbReference type="AlphaFoldDB" id="A0A916QLN8"/>
<accession>A0A916QLN8</accession>
<keyword evidence="2" id="KW-1185">Reference proteome</keyword>
<dbReference type="RefSeq" id="WP_317621791.1">
    <property type="nucleotide sequence ID" value="NZ_BMIY01000011.1"/>
</dbReference>
<protein>
    <recommendedName>
        <fullName evidence="3">Lactoylglutathione lyase</fullName>
    </recommendedName>
</protein>
<comment type="caution">
    <text evidence="1">The sequence shown here is derived from an EMBL/GenBank/DDBJ whole genome shotgun (WGS) entry which is preliminary data.</text>
</comment>
<dbReference type="SUPFAM" id="SSF54593">
    <property type="entry name" value="Glyoxalase/Bleomycin resistance protein/Dihydroxybiphenyl dioxygenase"/>
    <property type="match status" value="1"/>
</dbReference>
<evidence type="ECO:0008006" key="3">
    <source>
        <dbReference type="Google" id="ProtNLM"/>
    </source>
</evidence>
<proteinExistence type="predicted"/>
<organism evidence="1 2">
    <name type="scientific">Pseudohongiella nitratireducens</name>
    <dbReference type="NCBI Taxonomy" id="1768907"/>
    <lineage>
        <taxon>Bacteria</taxon>
        <taxon>Pseudomonadati</taxon>
        <taxon>Pseudomonadota</taxon>
        <taxon>Gammaproteobacteria</taxon>
        <taxon>Pseudomonadales</taxon>
        <taxon>Pseudohongiellaceae</taxon>
        <taxon>Pseudohongiella</taxon>
    </lineage>
</organism>
<dbReference type="Gene3D" id="3.10.180.10">
    <property type="entry name" value="2,3-Dihydroxybiphenyl 1,2-Dioxygenase, domain 1"/>
    <property type="match status" value="1"/>
</dbReference>
<gene>
    <name evidence="1" type="ORF">GCM10011403_25030</name>
</gene>
<evidence type="ECO:0000313" key="2">
    <source>
        <dbReference type="Proteomes" id="UP000627715"/>
    </source>
</evidence>
<reference evidence="1" key="1">
    <citation type="journal article" date="2014" name="Int. J. Syst. Evol. Microbiol.">
        <title>Complete genome sequence of Corynebacterium casei LMG S-19264T (=DSM 44701T), isolated from a smear-ripened cheese.</title>
        <authorList>
            <consortium name="US DOE Joint Genome Institute (JGI-PGF)"/>
            <person name="Walter F."/>
            <person name="Albersmeier A."/>
            <person name="Kalinowski J."/>
            <person name="Ruckert C."/>
        </authorList>
    </citation>
    <scope>NUCLEOTIDE SEQUENCE</scope>
    <source>
        <strain evidence="1">CGMCC 1.15425</strain>
    </source>
</reference>
<dbReference type="EMBL" id="BMIY01000011">
    <property type="protein sequence ID" value="GFZ80951.1"/>
    <property type="molecule type" value="Genomic_DNA"/>
</dbReference>
<dbReference type="Proteomes" id="UP000627715">
    <property type="component" value="Unassembled WGS sequence"/>
</dbReference>
<sequence>MNTAAGKHGGTADVSPMQDHGFMYSRMLADPDGHIWEPMWMDMSAMPAAE</sequence>
<dbReference type="InterPro" id="IPR029068">
    <property type="entry name" value="Glyas_Bleomycin-R_OHBP_Dase"/>
</dbReference>
<reference evidence="1" key="2">
    <citation type="submission" date="2020-09" db="EMBL/GenBank/DDBJ databases">
        <authorList>
            <person name="Sun Q."/>
            <person name="Zhou Y."/>
        </authorList>
    </citation>
    <scope>NUCLEOTIDE SEQUENCE</scope>
    <source>
        <strain evidence="1">CGMCC 1.15425</strain>
    </source>
</reference>
<name>A0A916QLN8_9GAMM</name>
<evidence type="ECO:0000313" key="1">
    <source>
        <dbReference type="EMBL" id="GFZ80951.1"/>
    </source>
</evidence>